<feature type="chain" id="PRO_5042264911" evidence="1">
    <location>
        <begin position="24"/>
        <end position="201"/>
    </location>
</feature>
<dbReference type="Pfam" id="PF07589">
    <property type="entry name" value="PEP-CTERM"/>
    <property type="match status" value="1"/>
</dbReference>
<keyword evidence="1" id="KW-0732">Signal</keyword>
<dbReference type="NCBIfam" id="TIGR02595">
    <property type="entry name" value="PEP_CTERM"/>
    <property type="match status" value="1"/>
</dbReference>
<proteinExistence type="predicted"/>
<evidence type="ECO:0000313" key="5">
    <source>
        <dbReference type="Proteomes" id="UP000275727"/>
    </source>
</evidence>
<organism evidence="3 5">
    <name type="scientific">Sphingosinicella microcystinivorans</name>
    <dbReference type="NCBI Taxonomy" id="335406"/>
    <lineage>
        <taxon>Bacteria</taxon>
        <taxon>Pseudomonadati</taxon>
        <taxon>Pseudomonadota</taxon>
        <taxon>Alphaproteobacteria</taxon>
        <taxon>Sphingomonadales</taxon>
        <taxon>Sphingosinicellaceae</taxon>
        <taxon>Sphingosinicella</taxon>
    </lineage>
</organism>
<evidence type="ECO:0000256" key="1">
    <source>
        <dbReference type="SAM" id="SignalP"/>
    </source>
</evidence>
<evidence type="ECO:0000313" key="6">
    <source>
        <dbReference type="Proteomes" id="UP000276029"/>
    </source>
</evidence>
<dbReference type="Proteomes" id="UP000276029">
    <property type="component" value="Unassembled WGS sequence"/>
</dbReference>
<dbReference type="AlphaFoldDB" id="A0AAD1D8M8"/>
<keyword evidence="6" id="KW-1185">Reference proteome</keyword>
<evidence type="ECO:0000259" key="2">
    <source>
        <dbReference type="Pfam" id="PF07589"/>
    </source>
</evidence>
<name>A0AAD1D8M8_SPHMI</name>
<dbReference type="InterPro" id="IPR013424">
    <property type="entry name" value="Ice-binding_C"/>
</dbReference>
<evidence type="ECO:0000313" key="3">
    <source>
        <dbReference type="EMBL" id="BBE35388.1"/>
    </source>
</evidence>
<dbReference type="EMBL" id="RBWX01000010">
    <property type="protein sequence ID" value="RKS86508.1"/>
    <property type="molecule type" value="Genomic_DNA"/>
</dbReference>
<accession>A0AAD1D8M8</accession>
<reference evidence="3 5" key="1">
    <citation type="submission" date="2018-06" db="EMBL/GenBank/DDBJ databases">
        <title>Complete Genome Sequence of the Microcystin-Degrading Bacterium Sphingosinicella microcystinivorans Strain B-9.</title>
        <authorList>
            <person name="Jin H."/>
            <person name="Nishizawa T."/>
            <person name="Guo Y."/>
            <person name="Nishizawa A."/>
            <person name="Park H."/>
            <person name="Kato H."/>
            <person name="Tsuji K."/>
            <person name="Harada K."/>
        </authorList>
    </citation>
    <scope>NUCLEOTIDE SEQUENCE [LARGE SCALE GENOMIC DNA]</scope>
    <source>
        <strain evidence="3 5">B9</strain>
    </source>
</reference>
<reference evidence="4 6" key="2">
    <citation type="submission" date="2018-10" db="EMBL/GenBank/DDBJ databases">
        <title>Genomic Encyclopedia of Type Strains, Phase IV (KMG-IV): sequencing the most valuable type-strain genomes for metagenomic binning, comparative biology and taxonomic classification.</title>
        <authorList>
            <person name="Goeker M."/>
        </authorList>
    </citation>
    <scope>NUCLEOTIDE SEQUENCE [LARGE SCALE GENOMIC DNA]</scope>
    <source>
        <strain evidence="4 6">DSM 19791</strain>
    </source>
</reference>
<dbReference type="KEGG" id="smic:SmB9_30460"/>
<dbReference type="Proteomes" id="UP000275727">
    <property type="component" value="Chromosome"/>
</dbReference>
<feature type="domain" description="Ice-binding protein C-terminal" evidence="2">
    <location>
        <begin position="175"/>
        <end position="197"/>
    </location>
</feature>
<sequence>MKTYLSTVVALGAVTAFSAPAQAALITCPSSFVADGTAKVFGGSNSAVAACQYDNATSQSTVANLANINASGFFGYSDWVSNSQGQIDPGVGGAGVFNIAGVDFAAYDYILVFKSGAGTHLTAFLFNEEFASGNWTTPFTDPPFDLPGKSTSHGVSHYSIVKRFNPKIEEPPVNIPEPEVLALLGLGIVGLGLIRRRVRNR</sequence>
<dbReference type="EMBL" id="AP018711">
    <property type="protein sequence ID" value="BBE35388.1"/>
    <property type="molecule type" value="Genomic_DNA"/>
</dbReference>
<protein>
    <submittedName>
        <fullName evidence="4">Secreted protein with PEP-CTERM sorting signal</fullName>
    </submittedName>
</protein>
<gene>
    <name evidence="4" type="ORF">DFR51_3216</name>
    <name evidence="3" type="ORF">SmB9_30460</name>
</gene>
<feature type="signal peptide" evidence="1">
    <location>
        <begin position="1"/>
        <end position="23"/>
    </location>
</feature>
<evidence type="ECO:0000313" key="4">
    <source>
        <dbReference type="EMBL" id="RKS86508.1"/>
    </source>
</evidence>